<dbReference type="Pfam" id="PF00754">
    <property type="entry name" value="F5_F8_type_C"/>
    <property type="match status" value="1"/>
</dbReference>
<dbReference type="Proteomes" id="UP001198901">
    <property type="component" value="Unassembled WGS sequence"/>
</dbReference>
<dbReference type="PROSITE" id="PS50022">
    <property type="entry name" value="FA58C_3"/>
    <property type="match status" value="1"/>
</dbReference>
<sequence length="135" mass="15108">ALNKPSSASSYEPNSGSSEANDGNYSASNNYWGANPHGEWWQVDLQNTYNVNKIVVTNYHLDNRYYQYDIEASTDGVSWTKIVDFNDNTTLANSQGNTFESLNATARYLRVNMNYNSANIGVHIVEFEAYGELAS</sequence>
<organism evidence="3 4">
    <name type="scientific">Winogradskyella alexanderae</name>
    <dbReference type="NCBI Taxonomy" id="2877123"/>
    <lineage>
        <taxon>Bacteria</taxon>
        <taxon>Pseudomonadati</taxon>
        <taxon>Bacteroidota</taxon>
        <taxon>Flavobacteriia</taxon>
        <taxon>Flavobacteriales</taxon>
        <taxon>Flavobacteriaceae</taxon>
        <taxon>Winogradskyella</taxon>
    </lineage>
</organism>
<protein>
    <submittedName>
        <fullName evidence="3">Discoidin domain-containing protein</fullName>
    </submittedName>
</protein>
<reference evidence="4" key="1">
    <citation type="submission" date="2023-07" db="EMBL/GenBank/DDBJ databases">
        <authorList>
            <person name="Yue Y."/>
        </authorList>
    </citation>
    <scope>NUCLEOTIDE SEQUENCE [LARGE SCALE GENOMIC DNA]</scope>
    <source>
        <strain evidence="4">D23</strain>
    </source>
</reference>
<dbReference type="InterPro" id="IPR000421">
    <property type="entry name" value="FA58C"/>
</dbReference>
<name>A0ABS7XY81_9FLAO</name>
<feature type="non-terminal residue" evidence="3">
    <location>
        <position position="1"/>
    </location>
</feature>
<dbReference type="RefSeq" id="WP_224531995.1">
    <property type="nucleotide sequence ID" value="NZ_JAIUJR010000043.1"/>
</dbReference>
<dbReference type="EMBL" id="JAIUJR010000043">
    <property type="protein sequence ID" value="MCA0133956.1"/>
    <property type="molecule type" value="Genomic_DNA"/>
</dbReference>
<comment type="caution">
    <text evidence="3">The sequence shown here is derived from an EMBL/GenBank/DDBJ whole genome shotgun (WGS) entry which is preliminary data.</text>
</comment>
<feature type="region of interest" description="Disordered" evidence="1">
    <location>
        <begin position="1"/>
        <end position="22"/>
    </location>
</feature>
<accession>A0ABS7XY81</accession>
<keyword evidence="4" id="KW-1185">Reference proteome</keyword>
<proteinExistence type="predicted"/>
<evidence type="ECO:0000259" key="2">
    <source>
        <dbReference type="PROSITE" id="PS50022"/>
    </source>
</evidence>
<feature type="non-terminal residue" evidence="3">
    <location>
        <position position="135"/>
    </location>
</feature>
<evidence type="ECO:0000313" key="4">
    <source>
        <dbReference type="Proteomes" id="UP001198901"/>
    </source>
</evidence>
<feature type="domain" description="F5/8 type C" evidence="2">
    <location>
        <begin position="1"/>
        <end position="132"/>
    </location>
</feature>
<evidence type="ECO:0000256" key="1">
    <source>
        <dbReference type="SAM" id="MobiDB-lite"/>
    </source>
</evidence>
<evidence type="ECO:0000313" key="3">
    <source>
        <dbReference type="EMBL" id="MCA0133956.1"/>
    </source>
</evidence>
<dbReference type="SUPFAM" id="SSF49785">
    <property type="entry name" value="Galactose-binding domain-like"/>
    <property type="match status" value="1"/>
</dbReference>
<dbReference type="InterPro" id="IPR008979">
    <property type="entry name" value="Galactose-bd-like_sf"/>
</dbReference>
<dbReference type="Gene3D" id="2.60.120.260">
    <property type="entry name" value="Galactose-binding domain-like"/>
    <property type="match status" value="1"/>
</dbReference>
<gene>
    <name evidence="3" type="ORF">LBU54_15295</name>
</gene>